<dbReference type="InterPro" id="IPR024078">
    <property type="entry name" value="LmbE-like_dom_sf"/>
</dbReference>
<proteinExistence type="predicted"/>
<organism evidence="1">
    <name type="scientific">marine sediment metagenome</name>
    <dbReference type="NCBI Taxonomy" id="412755"/>
    <lineage>
        <taxon>unclassified sequences</taxon>
        <taxon>metagenomes</taxon>
        <taxon>ecological metagenomes</taxon>
    </lineage>
</organism>
<gene>
    <name evidence="1" type="ORF">S01H1_65953</name>
</gene>
<evidence type="ECO:0000313" key="1">
    <source>
        <dbReference type="EMBL" id="GAG40718.1"/>
    </source>
</evidence>
<dbReference type="Gene3D" id="3.40.50.10320">
    <property type="entry name" value="LmbE-like"/>
    <property type="match status" value="1"/>
</dbReference>
<dbReference type="Pfam" id="PF02585">
    <property type="entry name" value="PIG-L"/>
    <property type="match status" value="1"/>
</dbReference>
<protein>
    <recommendedName>
        <fullName evidence="2">GlcNAc-PI de-N-acetylase</fullName>
    </recommendedName>
</protein>
<dbReference type="GO" id="GO:0016811">
    <property type="term" value="F:hydrolase activity, acting on carbon-nitrogen (but not peptide) bonds, in linear amides"/>
    <property type="evidence" value="ECO:0007669"/>
    <property type="project" value="TreeGrafter"/>
</dbReference>
<dbReference type="PANTHER" id="PTHR12993">
    <property type="entry name" value="N-ACETYLGLUCOSAMINYL-PHOSPHATIDYLINOSITOL DE-N-ACETYLASE-RELATED"/>
    <property type="match status" value="1"/>
</dbReference>
<reference evidence="1" key="1">
    <citation type="journal article" date="2014" name="Front. Microbiol.">
        <title>High frequency of phylogenetically diverse reductive dehalogenase-homologous genes in deep subseafloor sedimentary metagenomes.</title>
        <authorList>
            <person name="Kawai M."/>
            <person name="Futagami T."/>
            <person name="Toyoda A."/>
            <person name="Takaki Y."/>
            <person name="Nishi S."/>
            <person name="Hori S."/>
            <person name="Arai W."/>
            <person name="Tsubouchi T."/>
            <person name="Morono Y."/>
            <person name="Uchiyama I."/>
            <person name="Ito T."/>
            <person name="Fujiyama A."/>
            <person name="Inagaki F."/>
            <person name="Takami H."/>
        </authorList>
    </citation>
    <scope>NUCLEOTIDE SEQUENCE</scope>
    <source>
        <strain evidence="1">Expedition CK06-06</strain>
    </source>
</reference>
<dbReference type="SUPFAM" id="SSF102588">
    <property type="entry name" value="LmbE-like"/>
    <property type="match status" value="1"/>
</dbReference>
<accession>X0XVV6</accession>
<dbReference type="PANTHER" id="PTHR12993:SF11">
    <property type="entry name" value="N-ACETYLGLUCOSAMINYL-PHOSPHATIDYLINOSITOL DE-N-ACETYLASE"/>
    <property type="match status" value="1"/>
</dbReference>
<dbReference type="InterPro" id="IPR003737">
    <property type="entry name" value="GlcNAc_PI_deacetylase-related"/>
</dbReference>
<sequence>MGAISQAGAADKVSNILVLSPHPDDEAIGCGGTLRQHVERGDLVHVIFVTSGERGGHGLPAAETRQRREAEALRAADIIGIHSLEFWRAPDGSVRASSALVDRLRVKLRDFAPQRLYIPHEAEDHRDHRATVRIVRRALAGIKSQARPQVLMYEVWTPLQQLDEIVDISNYVETKREAIRAYESQCAVMRFDEAALCLNRYRGEMHSWPGGDYAEAFANMNVKNRGDNQAKTK</sequence>
<dbReference type="AlphaFoldDB" id="X0XVV6"/>
<evidence type="ECO:0008006" key="2">
    <source>
        <dbReference type="Google" id="ProtNLM"/>
    </source>
</evidence>
<dbReference type="EMBL" id="BARS01043579">
    <property type="protein sequence ID" value="GAG40718.1"/>
    <property type="molecule type" value="Genomic_DNA"/>
</dbReference>
<comment type="caution">
    <text evidence="1">The sequence shown here is derived from an EMBL/GenBank/DDBJ whole genome shotgun (WGS) entry which is preliminary data.</text>
</comment>
<name>X0XVV6_9ZZZZ</name>